<feature type="domain" description="SH3" evidence="7">
    <location>
        <begin position="118"/>
        <end position="179"/>
    </location>
</feature>
<reference evidence="8" key="2">
    <citation type="submission" date="2015-02" db="UniProtKB">
        <authorList>
            <consortium name="EnsemblMetazoa"/>
        </authorList>
    </citation>
    <scope>IDENTIFICATION</scope>
</reference>
<dbReference type="PROSITE" id="PS01179">
    <property type="entry name" value="PID"/>
    <property type="match status" value="1"/>
</dbReference>
<comment type="subcellular location">
    <subcellularLocation>
        <location evidence="1">Cytoplasm</location>
    </subcellularLocation>
</comment>
<dbReference type="FunFam" id="2.30.30.40:FF:000032">
    <property type="entry name" value="Putative C-Jun-amino-terminal kinase-interacting protein 2"/>
    <property type="match status" value="1"/>
</dbReference>
<dbReference type="InterPro" id="IPR036028">
    <property type="entry name" value="SH3-like_dom_sf"/>
</dbReference>
<dbReference type="eggNOG" id="KOG3775">
    <property type="taxonomic scope" value="Eukaryota"/>
</dbReference>
<dbReference type="InterPro" id="IPR001452">
    <property type="entry name" value="SH3_domain"/>
</dbReference>
<dbReference type="GO" id="GO:0005737">
    <property type="term" value="C:cytoplasm"/>
    <property type="evidence" value="ECO:0007669"/>
    <property type="project" value="UniProtKB-SubCell"/>
</dbReference>
<evidence type="ECO:0000256" key="2">
    <source>
        <dbReference type="ARBA" id="ARBA00009866"/>
    </source>
</evidence>
<dbReference type="Pfam" id="PF00640">
    <property type="entry name" value="PID"/>
    <property type="match status" value="1"/>
</dbReference>
<dbReference type="SUPFAM" id="SSF50044">
    <property type="entry name" value="SH3-domain"/>
    <property type="match status" value="1"/>
</dbReference>
<dbReference type="SUPFAM" id="SSF50729">
    <property type="entry name" value="PH domain-like"/>
    <property type="match status" value="1"/>
</dbReference>
<dbReference type="Gene3D" id="2.30.29.30">
    <property type="entry name" value="Pleckstrin-homology domain (PH domain)/Phosphotyrosine-binding domain (PTB)"/>
    <property type="match status" value="1"/>
</dbReference>
<dbReference type="AlphaFoldDB" id="T1JCJ8"/>
<dbReference type="PANTHER" id="PTHR47437">
    <property type="entry name" value="JNK-INTERACTING PROTEIN 1-LIKE PROTEIN"/>
    <property type="match status" value="1"/>
</dbReference>
<keyword evidence="9" id="KW-1185">Reference proteome</keyword>
<dbReference type="GO" id="GO:0046328">
    <property type="term" value="P:regulation of JNK cascade"/>
    <property type="evidence" value="ECO:0007669"/>
    <property type="project" value="InterPro"/>
</dbReference>
<organism evidence="8 9">
    <name type="scientific">Strigamia maritima</name>
    <name type="common">European centipede</name>
    <name type="synonym">Geophilus maritimus</name>
    <dbReference type="NCBI Taxonomy" id="126957"/>
    <lineage>
        <taxon>Eukaryota</taxon>
        <taxon>Metazoa</taxon>
        <taxon>Ecdysozoa</taxon>
        <taxon>Arthropoda</taxon>
        <taxon>Myriapoda</taxon>
        <taxon>Chilopoda</taxon>
        <taxon>Pleurostigmophora</taxon>
        <taxon>Geophilomorpha</taxon>
        <taxon>Linotaeniidae</taxon>
        <taxon>Strigamia</taxon>
    </lineage>
</organism>
<evidence type="ECO:0000256" key="1">
    <source>
        <dbReference type="ARBA" id="ARBA00004496"/>
    </source>
</evidence>
<dbReference type="GO" id="GO:0008432">
    <property type="term" value="F:JUN kinase binding"/>
    <property type="evidence" value="ECO:0007669"/>
    <property type="project" value="TreeGrafter"/>
</dbReference>
<dbReference type="InterPro" id="IPR047178">
    <property type="entry name" value="JIP1_scaffold"/>
</dbReference>
<dbReference type="SMART" id="SM00326">
    <property type="entry name" value="SH3"/>
    <property type="match status" value="1"/>
</dbReference>
<evidence type="ECO:0000313" key="8">
    <source>
        <dbReference type="EnsemblMetazoa" id="SMAR011512-PA"/>
    </source>
</evidence>
<dbReference type="HOGENOM" id="CLU_006711_2_0_1"/>
<evidence type="ECO:0000259" key="6">
    <source>
        <dbReference type="PROSITE" id="PS01179"/>
    </source>
</evidence>
<evidence type="ECO:0000256" key="3">
    <source>
        <dbReference type="ARBA" id="ARBA00022443"/>
    </source>
</evidence>
<keyword evidence="4" id="KW-0963">Cytoplasm</keyword>
<name>T1JCJ8_STRMM</name>
<dbReference type="CDD" id="cd11801">
    <property type="entry name" value="SH3_JIP1_like"/>
    <property type="match status" value="1"/>
</dbReference>
<dbReference type="GO" id="GO:0007254">
    <property type="term" value="P:JNK cascade"/>
    <property type="evidence" value="ECO:0007669"/>
    <property type="project" value="TreeGrafter"/>
</dbReference>
<evidence type="ECO:0000256" key="4">
    <source>
        <dbReference type="ARBA" id="ARBA00022490"/>
    </source>
</evidence>
<dbReference type="Gene3D" id="2.30.30.40">
    <property type="entry name" value="SH3 Domains"/>
    <property type="match status" value="1"/>
</dbReference>
<evidence type="ECO:0000256" key="5">
    <source>
        <dbReference type="PROSITE-ProRule" id="PRU00192"/>
    </source>
</evidence>
<proteinExistence type="inferred from homology"/>
<dbReference type="Proteomes" id="UP000014500">
    <property type="component" value="Unassembled WGS sequence"/>
</dbReference>
<dbReference type="EnsemblMetazoa" id="SMAR011512-RA">
    <property type="protein sequence ID" value="SMAR011512-PA"/>
    <property type="gene ID" value="SMAR011512"/>
</dbReference>
<dbReference type="Pfam" id="PF07653">
    <property type="entry name" value="SH3_2"/>
    <property type="match status" value="1"/>
</dbReference>
<evidence type="ECO:0008006" key="10">
    <source>
        <dbReference type="Google" id="ProtNLM"/>
    </source>
</evidence>
<dbReference type="PANTHER" id="PTHR47437:SF4">
    <property type="entry name" value="JNK-INTERACTING PROTEIN 1-LIKE PROTEIN"/>
    <property type="match status" value="1"/>
</dbReference>
<dbReference type="STRING" id="126957.T1JCJ8"/>
<dbReference type="CDD" id="cd01212">
    <property type="entry name" value="PTB_JIP"/>
    <property type="match status" value="1"/>
</dbReference>
<dbReference type="EMBL" id="JH432065">
    <property type="status" value="NOT_ANNOTATED_CDS"/>
    <property type="molecule type" value="Genomic_DNA"/>
</dbReference>
<keyword evidence="3 5" id="KW-0728">SH3 domain</keyword>
<reference evidence="9" key="1">
    <citation type="submission" date="2011-05" db="EMBL/GenBank/DDBJ databases">
        <authorList>
            <person name="Richards S.R."/>
            <person name="Qu J."/>
            <person name="Jiang H."/>
            <person name="Jhangiani S.N."/>
            <person name="Agravi P."/>
            <person name="Goodspeed R."/>
            <person name="Gross S."/>
            <person name="Mandapat C."/>
            <person name="Jackson L."/>
            <person name="Mathew T."/>
            <person name="Pu L."/>
            <person name="Thornton R."/>
            <person name="Saada N."/>
            <person name="Wilczek-Boney K.B."/>
            <person name="Lee S."/>
            <person name="Kovar C."/>
            <person name="Wu Y."/>
            <person name="Scherer S.E."/>
            <person name="Worley K.C."/>
            <person name="Muzny D.M."/>
            <person name="Gibbs R."/>
        </authorList>
    </citation>
    <scope>NUCLEOTIDE SEQUENCE</scope>
    <source>
        <strain evidence="9">Brora</strain>
    </source>
</reference>
<dbReference type="SMART" id="SM00462">
    <property type="entry name" value="PTB"/>
    <property type="match status" value="1"/>
</dbReference>
<sequence length="335" mass="37702">MMSANSNAISASVVFTTCAPSLADEIREAEDREPNPAFNLQLPTGVYFDYRNTEQTDIEEDASPDSKYQLDHCVDFDSGNSTTHSPDGAKCFSPTINGYVTPPSPASSCGLPNGTLELLEGSHRGLHKFIPRHVDEIEVEIGDPVYVQKEADDLWCEGVNLRSGKRGIFPGAYVIDVDYSDFDPDCVQIKKERYLLKFLGSLEVFEQKGNQVLCQAVYKIVVQKCPLPHPPHHCILEVSDQGLRIVDKSKPPPLQEPCHDYFFSLKNVTFCGYHPNDHRYFGFVTKHPSLQRFACHIFSGDESTRSVAEAVGRAFHRFYHKFIETAYPVEDIYLE</sequence>
<dbReference type="InterPro" id="IPR006020">
    <property type="entry name" value="PTB/PI_dom"/>
</dbReference>
<protein>
    <recommendedName>
        <fullName evidence="10">SH3 domain-containing protein</fullName>
    </recommendedName>
</protein>
<feature type="domain" description="PID" evidence="6">
    <location>
        <begin position="194"/>
        <end position="328"/>
    </location>
</feature>
<accession>T1JCJ8</accession>
<evidence type="ECO:0000259" key="7">
    <source>
        <dbReference type="PROSITE" id="PS50002"/>
    </source>
</evidence>
<dbReference type="GO" id="GO:0005078">
    <property type="term" value="F:MAP-kinase scaffold activity"/>
    <property type="evidence" value="ECO:0007669"/>
    <property type="project" value="TreeGrafter"/>
</dbReference>
<dbReference type="OMA" id="RFACHIF"/>
<evidence type="ECO:0000313" key="9">
    <source>
        <dbReference type="Proteomes" id="UP000014500"/>
    </source>
</evidence>
<dbReference type="PROSITE" id="PS50002">
    <property type="entry name" value="SH3"/>
    <property type="match status" value="1"/>
</dbReference>
<comment type="similarity">
    <text evidence="2">Belongs to the JIP scaffold family.</text>
</comment>
<dbReference type="PhylomeDB" id="T1JCJ8"/>
<dbReference type="InterPro" id="IPR011993">
    <property type="entry name" value="PH-like_dom_sf"/>
</dbReference>